<accession>A0ABY0H0N2</accession>
<name>A0ABY0H0N2_9PEZI</name>
<sequence length="297" mass="32641">MTRPHIIRADTIDLQDRSAPSAKDHRRPPPQSTTFNGLLAPHQAETIREVVEDRADEECRSPRLSWANGDSGDPSRHPEDFGDHVANSINRNNMQQHDALAAAAQNGGAVSDDADLGAEGDEDLDDDMMDKISSSPSIEDGGYTLPSPWPRRVDSLRHSVSCCDPPSSPGLSEARSSSPYLDAPEHPPLQSLSRQASKTAVDTSNSHHLLPGEYTGRGEDHDNRDNRDNDTGHIEMNENEESVGCDVTDYKDTYEEMEQDNLSSGFEKSIEFVERTKQSAGASEQAMEQVQRRHGLG</sequence>
<protein>
    <submittedName>
        <fullName evidence="2">Uncharacterized protein</fullName>
    </submittedName>
</protein>
<feature type="compositionally biased region" description="Basic and acidic residues" evidence="1">
    <location>
        <begin position="216"/>
        <end position="236"/>
    </location>
</feature>
<reference evidence="2 3" key="1">
    <citation type="submission" date="2018-06" db="EMBL/GenBank/DDBJ databases">
        <title>Complete Genomes of Monosporascus.</title>
        <authorList>
            <person name="Robinson A.J."/>
            <person name="Natvig D.O."/>
        </authorList>
    </citation>
    <scope>NUCLEOTIDE SEQUENCE [LARGE SCALE GENOMIC DNA]</scope>
    <source>
        <strain evidence="2 3">CBS 609.92</strain>
    </source>
</reference>
<feature type="region of interest" description="Disordered" evidence="1">
    <location>
        <begin position="1"/>
        <end position="242"/>
    </location>
</feature>
<dbReference type="EMBL" id="QJNS01000260">
    <property type="protein sequence ID" value="RYO81161.1"/>
    <property type="molecule type" value="Genomic_DNA"/>
</dbReference>
<evidence type="ECO:0000256" key="1">
    <source>
        <dbReference type="SAM" id="MobiDB-lite"/>
    </source>
</evidence>
<feature type="compositionally biased region" description="Polar residues" evidence="1">
    <location>
        <begin position="87"/>
        <end position="96"/>
    </location>
</feature>
<organism evidence="2 3">
    <name type="scientific">Monosporascus cannonballus</name>
    <dbReference type="NCBI Taxonomy" id="155416"/>
    <lineage>
        <taxon>Eukaryota</taxon>
        <taxon>Fungi</taxon>
        <taxon>Dikarya</taxon>
        <taxon>Ascomycota</taxon>
        <taxon>Pezizomycotina</taxon>
        <taxon>Sordariomycetes</taxon>
        <taxon>Xylariomycetidae</taxon>
        <taxon>Xylariales</taxon>
        <taxon>Xylariales incertae sedis</taxon>
        <taxon>Monosporascus</taxon>
    </lineage>
</organism>
<dbReference type="Proteomes" id="UP000294003">
    <property type="component" value="Unassembled WGS sequence"/>
</dbReference>
<evidence type="ECO:0000313" key="2">
    <source>
        <dbReference type="EMBL" id="RYO81161.1"/>
    </source>
</evidence>
<feature type="compositionally biased region" description="Polar residues" evidence="1">
    <location>
        <begin position="190"/>
        <end position="207"/>
    </location>
</feature>
<dbReference type="PANTHER" id="PTHR47775:SF1">
    <property type="entry name" value="BUD SITE SELECTION PROTEIN 14"/>
    <property type="match status" value="1"/>
</dbReference>
<comment type="caution">
    <text evidence="2">The sequence shown here is derived from an EMBL/GenBank/DDBJ whole genome shotgun (WGS) entry which is preliminary data.</text>
</comment>
<dbReference type="InterPro" id="IPR053039">
    <property type="entry name" value="Polarity_Bud-Selection_Reg"/>
</dbReference>
<feature type="compositionally biased region" description="Basic and acidic residues" evidence="1">
    <location>
        <begin position="45"/>
        <end position="61"/>
    </location>
</feature>
<keyword evidence="3" id="KW-1185">Reference proteome</keyword>
<gene>
    <name evidence="2" type="ORF">DL762_007261</name>
</gene>
<feature type="compositionally biased region" description="Acidic residues" evidence="1">
    <location>
        <begin position="112"/>
        <end position="128"/>
    </location>
</feature>
<evidence type="ECO:0000313" key="3">
    <source>
        <dbReference type="Proteomes" id="UP000294003"/>
    </source>
</evidence>
<feature type="compositionally biased region" description="Basic and acidic residues" evidence="1">
    <location>
        <begin position="7"/>
        <end position="16"/>
    </location>
</feature>
<feature type="compositionally biased region" description="Polar residues" evidence="1">
    <location>
        <begin position="278"/>
        <end position="288"/>
    </location>
</feature>
<proteinExistence type="predicted"/>
<feature type="compositionally biased region" description="Basic and acidic residues" evidence="1">
    <location>
        <begin position="73"/>
        <end position="83"/>
    </location>
</feature>
<dbReference type="PANTHER" id="PTHR47775">
    <property type="entry name" value="BUD SITE SELECTION PROTEIN 14"/>
    <property type="match status" value="1"/>
</dbReference>
<feature type="region of interest" description="Disordered" evidence="1">
    <location>
        <begin position="275"/>
        <end position="297"/>
    </location>
</feature>